<evidence type="ECO:0000256" key="1">
    <source>
        <dbReference type="ARBA" id="ARBA00022729"/>
    </source>
</evidence>
<organism evidence="4 5">
    <name type="scientific">Acidiluteibacter ferrifornacis</name>
    <dbReference type="NCBI Taxonomy" id="2692424"/>
    <lineage>
        <taxon>Bacteria</taxon>
        <taxon>Pseudomonadati</taxon>
        <taxon>Bacteroidota</taxon>
        <taxon>Flavobacteriia</taxon>
        <taxon>Flavobacteriales</taxon>
        <taxon>Cryomorphaceae</taxon>
        <taxon>Acidiluteibacter</taxon>
    </lineage>
</organism>
<keyword evidence="5" id="KW-1185">Reference proteome</keyword>
<dbReference type="InterPro" id="IPR026444">
    <property type="entry name" value="Secre_tail"/>
</dbReference>
<dbReference type="NCBIfam" id="TIGR04183">
    <property type="entry name" value="Por_Secre_tail"/>
    <property type="match status" value="1"/>
</dbReference>
<dbReference type="EMBL" id="WWNE01000003">
    <property type="protein sequence ID" value="NBG64973.1"/>
    <property type="molecule type" value="Genomic_DNA"/>
</dbReference>
<evidence type="ECO:0000313" key="4">
    <source>
        <dbReference type="EMBL" id="NBG64973.1"/>
    </source>
</evidence>
<evidence type="ECO:0000259" key="3">
    <source>
        <dbReference type="Pfam" id="PF18962"/>
    </source>
</evidence>
<accession>A0A6N9NGF9</accession>
<evidence type="ECO:0000256" key="2">
    <source>
        <dbReference type="SAM" id="SignalP"/>
    </source>
</evidence>
<evidence type="ECO:0000313" key="5">
    <source>
        <dbReference type="Proteomes" id="UP000470771"/>
    </source>
</evidence>
<name>A0A6N9NGF9_9FLAO</name>
<proteinExistence type="predicted"/>
<keyword evidence="1 2" id="KW-0732">Signal</keyword>
<gene>
    <name evidence="4" type="ORF">GQN54_02515</name>
</gene>
<sequence>MKLIKPIILSLFCALGNAGVSQATYQEFEVGNISTRVYADGWLFNDLHYQKARFDIPKNSGVNAIYMSGFWIGGHIDLKNPNQPNILRLSKMYNTSNSFKQGPIRLQNRTGADPSYWNKTWIVNKSVVLKHIQSFQNKSYEIPDEILNWPAHGRNGTADILAPFIDVNGNSIYEPEKGDYPDIKGDKAIYFMFNDAGQGSNNDGLVIEVHGMLYGFNSDDERINNTLFLNLKVINRSTYDYKDVYFGMYNDFDLGDPSDDYIGTDSALDLVYAYNGDDQDGPAKGIPSYGESPPAIGMVYLNKTLSNSIYFDLNDEVRGVPSTNQHYYNYLRSIFKDGSDLRYGGDGHYKSDGVTNQGASYVFPGDPIQPSNSDWTESNNFSLPNPPSDRRIIASHQQNNFAINDFIEIDIAYIFAENSKNDRTNTQSVADLKKLAADIKILYDSGEFSKPTPPVIQPPINSITEIYPNPLGDGETLQITDELVTNIAVFNINGTKVLEKQKAESTIEISHNELSSGMYIIRLNSAYSSRSEKLIVK</sequence>
<reference evidence="4 5" key="1">
    <citation type="submission" date="2019-12" db="EMBL/GenBank/DDBJ databases">
        <authorList>
            <person name="Zhao J."/>
        </authorList>
    </citation>
    <scope>NUCLEOTIDE SEQUENCE [LARGE SCALE GENOMIC DNA]</scope>
    <source>
        <strain evidence="4 5">S-15</strain>
    </source>
</reference>
<dbReference type="RefSeq" id="WP_160631625.1">
    <property type="nucleotide sequence ID" value="NZ_WWNE01000003.1"/>
</dbReference>
<dbReference type="AlphaFoldDB" id="A0A6N9NGF9"/>
<feature type="chain" id="PRO_5026899340" evidence="2">
    <location>
        <begin position="24"/>
        <end position="537"/>
    </location>
</feature>
<dbReference type="Proteomes" id="UP000470771">
    <property type="component" value="Unassembled WGS sequence"/>
</dbReference>
<feature type="signal peptide" evidence="2">
    <location>
        <begin position="1"/>
        <end position="23"/>
    </location>
</feature>
<protein>
    <submittedName>
        <fullName evidence="4">T9SS type A sorting domain-containing protein</fullName>
    </submittedName>
</protein>
<dbReference type="Pfam" id="PF18962">
    <property type="entry name" value="Por_Secre_tail"/>
    <property type="match status" value="1"/>
</dbReference>
<comment type="caution">
    <text evidence="4">The sequence shown here is derived from an EMBL/GenBank/DDBJ whole genome shotgun (WGS) entry which is preliminary data.</text>
</comment>
<feature type="domain" description="Secretion system C-terminal sorting" evidence="3">
    <location>
        <begin position="466"/>
        <end position="536"/>
    </location>
</feature>